<dbReference type="InterPro" id="IPR000873">
    <property type="entry name" value="AMP-dep_synth/lig_dom"/>
</dbReference>
<dbReference type="Gene3D" id="3.30.300.30">
    <property type="match status" value="1"/>
</dbReference>
<dbReference type="PROSITE" id="PS00455">
    <property type="entry name" value="AMP_BINDING"/>
    <property type="match status" value="1"/>
</dbReference>
<evidence type="ECO:0000256" key="1">
    <source>
        <dbReference type="ARBA" id="ARBA00006432"/>
    </source>
</evidence>
<keyword evidence="7" id="KW-1185">Reference proteome</keyword>
<keyword evidence="3" id="KW-0812">Transmembrane</keyword>
<dbReference type="InterPro" id="IPR045851">
    <property type="entry name" value="AMP-bd_C_sf"/>
</dbReference>
<dbReference type="EMBL" id="FQUL01000001">
    <property type="protein sequence ID" value="SHE27216.1"/>
    <property type="molecule type" value="Genomic_DNA"/>
</dbReference>
<name>A0A1M4S4T0_9ACTN</name>
<dbReference type="GO" id="GO:0031956">
    <property type="term" value="F:medium-chain fatty acid-CoA ligase activity"/>
    <property type="evidence" value="ECO:0007669"/>
    <property type="project" value="TreeGrafter"/>
</dbReference>
<evidence type="ECO:0000313" key="6">
    <source>
        <dbReference type="EMBL" id="SHE27216.1"/>
    </source>
</evidence>
<gene>
    <name evidence="6" type="ORF">SAMN02745225_00039</name>
</gene>
<dbReference type="FunFam" id="3.30.300.30:FF:000008">
    <property type="entry name" value="2,3-dihydroxybenzoate-AMP ligase"/>
    <property type="match status" value="1"/>
</dbReference>
<dbReference type="PANTHER" id="PTHR43201">
    <property type="entry name" value="ACYL-COA SYNTHETASE"/>
    <property type="match status" value="1"/>
</dbReference>
<feature type="domain" description="AMP-binding enzyme C-terminal" evidence="5">
    <location>
        <begin position="489"/>
        <end position="565"/>
    </location>
</feature>
<dbReference type="PANTHER" id="PTHR43201:SF5">
    <property type="entry name" value="MEDIUM-CHAIN ACYL-COA LIGASE ACSF2, MITOCHONDRIAL"/>
    <property type="match status" value="1"/>
</dbReference>
<dbReference type="InterPro" id="IPR020845">
    <property type="entry name" value="AMP-binding_CS"/>
</dbReference>
<organism evidence="6 7">
    <name type="scientific">Ferrithrix thermotolerans DSM 19514</name>
    <dbReference type="NCBI Taxonomy" id="1121881"/>
    <lineage>
        <taxon>Bacteria</taxon>
        <taxon>Bacillati</taxon>
        <taxon>Actinomycetota</taxon>
        <taxon>Acidimicrobiia</taxon>
        <taxon>Acidimicrobiales</taxon>
        <taxon>Acidimicrobiaceae</taxon>
        <taxon>Ferrithrix</taxon>
    </lineage>
</organism>
<dbReference type="Gene3D" id="3.40.50.12780">
    <property type="entry name" value="N-terminal domain of ligase-like"/>
    <property type="match status" value="1"/>
</dbReference>
<feature type="domain" description="AMP-dependent synthetase/ligase" evidence="4">
    <location>
        <begin position="45"/>
        <end position="439"/>
    </location>
</feature>
<evidence type="ECO:0000259" key="4">
    <source>
        <dbReference type="Pfam" id="PF00501"/>
    </source>
</evidence>
<accession>A0A1M4S4T0</accession>
<proteinExistence type="inferred from homology"/>
<keyword evidence="2" id="KW-0436">Ligase</keyword>
<dbReference type="AlphaFoldDB" id="A0A1M4S4T0"/>
<comment type="similarity">
    <text evidence="1">Belongs to the ATP-dependent AMP-binding enzyme family.</text>
</comment>
<dbReference type="OrthoDB" id="4363623at2"/>
<dbReference type="RefSeq" id="WP_072787563.1">
    <property type="nucleotide sequence ID" value="NZ_FQUL01000001.1"/>
</dbReference>
<evidence type="ECO:0000256" key="2">
    <source>
        <dbReference type="ARBA" id="ARBA00022598"/>
    </source>
</evidence>
<evidence type="ECO:0000256" key="3">
    <source>
        <dbReference type="SAM" id="Phobius"/>
    </source>
</evidence>
<dbReference type="Proteomes" id="UP000184295">
    <property type="component" value="Unassembled WGS sequence"/>
</dbReference>
<dbReference type="SUPFAM" id="SSF56801">
    <property type="entry name" value="Acetyl-CoA synthetase-like"/>
    <property type="match status" value="1"/>
</dbReference>
<feature type="transmembrane region" description="Helical" evidence="3">
    <location>
        <begin position="100"/>
        <end position="121"/>
    </location>
</feature>
<dbReference type="STRING" id="1121881.SAMN02745225_00039"/>
<evidence type="ECO:0000313" key="7">
    <source>
        <dbReference type="Proteomes" id="UP000184295"/>
    </source>
</evidence>
<dbReference type="GO" id="GO:0006631">
    <property type="term" value="P:fatty acid metabolic process"/>
    <property type="evidence" value="ECO:0007669"/>
    <property type="project" value="TreeGrafter"/>
</dbReference>
<dbReference type="InterPro" id="IPR042099">
    <property type="entry name" value="ANL_N_sf"/>
</dbReference>
<sequence length="585" mass="64603">MGDSKTVLSQLIGLGGPFEVETVNIRGVETKSWKTAPKNLNEVFRSTKAHRDRTFLVYEDERLSYREVHEIVGKIQRYLREQGVVKGSRVAIAMRNYPEWIAAFYAIVAMGAIAVPLNSWWSGSELTYGLIDSESGILICDQERLLALSSHLEELKEMDPSFKILTVRTNEDQVEGAMQGVEFDRFETLIKGPAVEAEGVEIEPDDVAAIFYTSGTTGKPKGAVISHRNIIGCMMNAFFSATYRSMLSGTDPKNGSVEGEDQGSGSGEQNCVLLSVPLFHATGCFATLIPNSVAGSKIVLMYKWDPGKALEIIEQERVTTFGGVPAMVWQVINHPDFHSYDTSSVQGIGYGGAPSAPELVRKIKEYFPTSAPTNGYGLTETAAIVTLNVGDDYVRKPDSAGPPMPVMELRIVDPLGLDLPRGEVGELWIKGPTVIKGYWKKEKETQQTFENGWLKTGDIAYLDDENFLHIVDRSKDVVIRGGENVYSVEVEAAIFEHPGVADVAVVGLPDQVLGEEVCAVIQPKPNFSLTQSEIQEHVAKRLARFKVPKYVYFTDKDLPRNAAGKVLKRELRDEAHRYIIETASM</sequence>
<keyword evidence="3" id="KW-1133">Transmembrane helix</keyword>
<protein>
    <submittedName>
        <fullName evidence="6">Long-chain acyl-CoA synthetase</fullName>
    </submittedName>
</protein>
<dbReference type="InterPro" id="IPR025110">
    <property type="entry name" value="AMP-bd_C"/>
</dbReference>
<evidence type="ECO:0000259" key="5">
    <source>
        <dbReference type="Pfam" id="PF13193"/>
    </source>
</evidence>
<keyword evidence="3" id="KW-0472">Membrane</keyword>
<reference evidence="7" key="1">
    <citation type="submission" date="2016-11" db="EMBL/GenBank/DDBJ databases">
        <authorList>
            <person name="Varghese N."/>
            <person name="Submissions S."/>
        </authorList>
    </citation>
    <scope>NUCLEOTIDE SEQUENCE [LARGE SCALE GENOMIC DNA]</scope>
    <source>
        <strain evidence="7">DSM 19514</strain>
    </source>
</reference>
<dbReference type="Pfam" id="PF00501">
    <property type="entry name" value="AMP-binding"/>
    <property type="match status" value="1"/>
</dbReference>
<dbReference type="Pfam" id="PF13193">
    <property type="entry name" value="AMP-binding_C"/>
    <property type="match status" value="1"/>
</dbReference>